<dbReference type="EMBL" id="JAOQBW010000003">
    <property type="protein sequence ID" value="MFK3576327.1"/>
    <property type="molecule type" value="Genomic_DNA"/>
</dbReference>
<protein>
    <submittedName>
        <fullName evidence="5">Nitroreductase family protein</fullName>
    </submittedName>
</protein>
<dbReference type="Gene3D" id="3.40.109.10">
    <property type="entry name" value="NADH Oxidase"/>
    <property type="match status" value="1"/>
</dbReference>
<gene>
    <name evidence="5" type="ORF">OCH74_05585</name>
</gene>
<keyword evidence="3" id="KW-0560">Oxidoreductase</keyword>
<proteinExistence type="predicted"/>
<dbReference type="Proteomes" id="UP001620273">
    <property type="component" value="Unassembled WGS sequence"/>
</dbReference>
<accession>A0ABW8KT95</accession>
<dbReference type="SUPFAM" id="SSF55469">
    <property type="entry name" value="FMN-dependent nitroreductase-like"/>
    <property type="match status" value="1"/>
</dbReference>
<keyword evidence="1" id="KW-0285">Flavoprotein</keyword>
<evidence type="ECO:0000256" key="3">
    <source>
        <dbReference type="ARBA" id="ARBA00023002"/>
    </source>
</evidence>
<evidence type="ECO:0000313" key="6">
    <source>
        <dbReference type="Proteomes" id="UP001620273"/>
    </source>
</evidence>
<comment type="caution">
    <text evidence="5">The sequence shown here is derived from an EMBL/GenBank/DDBJ whole genome shotgun (WGS) entry which is preliminary data.</text>
</comment>
<dbReference type="InterPro" id="IPR029479">
    <property type="entry name" value="Nitroreductase"/>
</dbReference>
<dbReference type="PANTHER" id="PTHR23026">
    <property type="entry name" value="NADPH NITROREDUCTASE"/>
    <property type="match status" value="1"/>
</dbReference>
<keyword evidence="2" id="KW-0288">FMN</keyword>
<dbReference type="Pfam" id="PF00881">
    <property type="entry name" value="Nitroreductase"/>
    <property type="match status" value="1"/>
</dbReference>
<keyword evidence="6" id="KW-1185">Reference proteome</keyword>
<dbReference type="PANTHER" id="PTHR23026:SF90">
    <property type="entry name" value="IODOTYROSINE DEIODINASE 1"/>
    <property type="match status" value="1"/>
</dbReference>
<dbReference type="InterPro" id="IPR000415">
    <property type="entry name" value="Nitroreductase-like"/>
</dbReference>
<evidence type="ECO:0000256" key="2">
    <source>
        <dbReference type="ARBA" id="ARBA00022643"/>
    </source>
</evidence>
<evidence type="ECO:0000256" key="1">
    <source>
        <dbReference type="ARBA" id="ARBA00022630"/>
    </source>
</evidence>
<organism evidence="5 6">
    <name type="scientific">Bifidobacterium thermacidophilum</name>
    <dbReference type="NCBI Taxonomy" id="246618"/>
    <lineage>
        <taxon>Bacteria</taxon>
        <taxon>Bacillati</taxon>
        <taxon>Actinomycetota</taxon>
        <taxon>Actinomycetes</taxon>
        <taxon>Bifidobacteriales</taxon>
        <taxon>Bifidobacteriaceae</taxon>
        <taxon>Bifidobacterium</taxon>
    </lineage>
</organism>
<evidence type="ECO:0000259" key="4">
    <source>
        <dbReference type="Pfam" id="PF00881"/>
    </source>
</evidence>
<evidence type="ECO:0000313" key="5">
    <source>
        <dbReference type="EMBL" id="MFK3576327.1"/>
    </source>
</evidence>
<name>A0ABW8KT95_9BIFI</name>
<dbReference type="RefSeq" id="WP_015449894.1">
    <property type="nucleotide sequence ID" value="NZ_JAOQBW010000003.1"/>
</dbReference>
<feature type="domain" description="Nitroreductase" evidence="4">
    <location>
        <begin position="174"/>
        <end position="226"/>
    </location>
</feature>
<sequence length="337" mass="38839">MKIKASLKKILPITWVEWIRRHRVYRELRDSGRRESAVFARAYATPDGHDRIQLESLLIFYIHQIEKGFSFDKYQYGRGKNALQNIADLSRRLKEVDPTWAVNPVRADMVLALGEYRRRHVEAGMDITYMTELFDSSTNVDIDIASKKEYPNIEISIDEKKDNDSVSFRDLGERRHAIRSYSDEPVRRDELEKAIAMSLRTPSVCNRQPARVRIFTDKQQIQKALKIQGGFGGYNLPPALILVTADLRAFMGANEHNEGYVDGGLFAMSLLYSLEACKLAACPLNTMFNVDAERETRDLLDIPENEVFIMYIAVGHFRKMSKICRSQRYGLNHILIN</sequence>
<reference evidence="5 6" key="1">
    <citation type="submission" date="2022-09" db="EMBL/GenBank/DDBJ databases">
        <title>Genome sequencing of four strains from tibetan pig.</title>
        <authorList>
            <person name="Feng J."/>
        </authorList>
    </citation>
    <scope>NUCLEOTIDE SEQUENCE [LARGE SCALE GENOMIC DNA]</scope>
    <source>
        <strain evidence="5 6">11-1-1</strain>
    </source>
</reference>
<dbReference type="InterPro" id="IPR050627">
    <property type="entry name" value="Nitroreductase/BluB"/>
</dbReference>